<dbReference type="InterPro" id="IPR000182">
    <property type="entry name" value="GNAT_dom"/>
</dbReference>
<comment type="caution">
    <text evidence="2">The sequence shown here is derived from an EMBL/GenBank/DDBJ whole genome shotgun (WGS) entry which is preliminary data.</text>
</comment>
<evidence type="ECO:0000313" key="3">
    <source>
        <dbReference type="Proteomes" id="UP001595748"/>
    </source>
</evidence>
<feature type="domain" description="N-acetyltransferase" evidence="1">
    <location>
        <begin position="17"/>
        <end position="177"/>
    </location>
</feature>
<keyword evidence="3" id="KW-1185">Reference proteome</keyword>
<dbReference type="PANTHER" id="PTHR39173:SF1">
    <property type="entry name" value="ACETYLTRANSFERASE"/>
    <property type="match status" value="1"/>
</dbReference>
<proteinExistence type="predicted"/>
<name>A0ABV8A820_9DEIO</name>
<dbReference type="EMBL" id="JBHRZF010000144">
    <property type="protein sequence ID" value="MFC3861509.1"/>
    <property type="molecule type" value="Genomic_DNA"/>
</dbReference>
<dbReference type="PANTHER" id="PTHR39173">
    <property type="entry name" value="ACETYLTRANSFERASE"/>
    <property type="match status" value="1"/>
</dbReference>
<evidence type="ECO:0000259" key="1">
    <source>
        <dbReference type="PROSITE" id="PS51186"/>
    </source>
</evidence>
<protein>
    <submittedName>
        <fullName evidence="2">GNAT family N-acetyltransferase</fullName>
    </submittedName>
</protein>
<reference evidence="3" key="1">
    <citation type="journal article" date="2019" name="Int. J. Syst. Evol. Microbiol.">
        <title>The Global Catalogue of Microorganisms (GCM) 10K type strain sequencing project: providing services to taxonomists for standard genome sequencing and annotation.</title>
        <authorList>
            <consortium name="The Broad Institute Genomics Platform"/>
            <consortium name="The Broad Institute Genome Sequencing Center for Infectious Disease"/>
            <person name="Wu L."/>
            <person name="Ma J."/>
        </authorList>
    </citation>
    <scope>NUCLEOTIDE SEQUENCE [LARGE SCALE GENOMIC DNA]</scope>
    <source>
        <strain evidence="3">CCTCC AB 2013263</strain>
    </source>
</reference>
<sequence length="185" mass="20822">MRELVRPSAKYKGSFIEAVREAQAAQSGLGDTLKWSIAGIDADFDSVLQELRRYEPGNDLPDGFVHSEYLWLVDGETYLGRVSVRHTLNERLRQFGGHIGYEIRPSARRQGNATLALKLALERCRELGIQQALVTCDVDNLGSRRTIEKNGGELEGEFTLDFHANPIRRYWITVPAEPGREAVSH</sequence>
<dbReference type="Pfam" id="PF13302">
    <property type="entry name" value="Acetyltransf_3"/>
    <property type="match status" value="1"/>
</dbReference>
<dbReference type="SUPFAM" id="SSF55729">
    <property type="entry name" value="Acyl-CoA N-acyltransferases (Nat)"/>
    <property type="match status" value="1"/>
</dbReference>
<organism evidence="2 3">
    <name type="scientific">Deinococcus antarcticus</name>
    <dbReference type="NCBI Taxonomy" id="1298767"/>
    <lineage>
        <taxon>Bacteria</taxon>
        <taxon>Thermotogati</taxon>
        <taxon>Deinococcota</taxon>
        <taxon>Deinococci</taxon>
        <taxon>Deinococcales</taxon>
        <taxon>Deinococcaceae</taxon>
        <taxon>Deinococcus</taxon>
    </lineage>
</organism>
<dbReference type="Gene3D" id="3.40.630.30">
    <property type="match status" value="1"/>
</dbReference>
<dbReference type="RefSeq" id="WP_380078478.1">
    <property type="nucleotide sequence ID" value="NZ_JBHRZF010000144.1"/>
</dbReference>
<gene>
    <name evidence="2" type="ORF">ACFOPQ_12135</name>
</gene>
<evidence type="ECO:0000313" key="2">
    <source>
        <dbReference type="EMBL" id="MFC3861509.1"/>
    </source>
</evidence>
<dbReference type="Proteomes" id="UP001595748">
    <property type="component" value="Unassembled WGS sequence"/>
</dbReference>
<dbReference type="PROSITE" id="PS51186">
    <property type="entry name" value="GNAT"/>
    <property type="match status" value="1"/>
</dbReference>
<dbReference type="InterPro" id="IPR016181">
    <property type="entry name" value="Acyl_CoA_acyltransferase"/>
</dbReference>
<accession>A0ABV8A820</accession>